<gene>
    <name evidence="1" type="ORF">ILYODFUR_017412</name>
</gene>
<dbReference type="Proteomes" id="UP001482620">
    <property type="component" value="Unassembled WGS sequence"/>
</dbReference>
<evidence type="ECO:0000313" key="2">
    <source>
        <dbReference type="Proteomes" id="UP001482620"/>
    </source>
</evidence>
<sequence length="111" mass="12748">MLYFVLFCQLSPNKTHRFVGVMYKVQKGSSRFNGFQWYCTPIRKAFSKKWDELYFEKQLNESVCMCVCSFMCDLHFSWHPPAVPTSRCATLPAHLSLTCGPEVGVVPGSRL</sequence>
<name>A0ABV0VH65_9TELE</name>
<dbReference type="EMBL" id="JAHRIQ010105907">
    <property type="protein sequence ID" value="MEQ2255771.1"/>
    <property type="molecule type" value="Genomic_DNA"/>
</dbReference>
<accession>A0ABV0VH65</accession>
<protein>
    <submittedName>
        <fullName evidence="1">Uncharacterized protein</fullName>
    </submittedName>
</protein>
<evidence type="ECO:0000313" key="1">
    <source>
        <dbReference type="EMBL" id="MEQ2255771.1"/>
    </source>
</evidence>
<organism evidence="1 2">
    <name type="scientific">Ilyodon furcidens</name>
    <name type="common">goldbreast splitfin</name>
    <dbReference type="NCBI Taxonomy" id="33524"/>
    <lineage>
        <taxon>Eukaryota</taxon>
        <taxon>Metazoa</taxon>
        <taxon>Chordata</taxon>
        <taxon>Craniata</taxon>
        <taxon>Vertebrata</taxon>
        <taxon>Euteleostomi</taxon>
        <taxon>Actinopterygii</taxon>
        <taxon>Neopterygii</taxon>
        <taxon>Teleostei</taxon>
        <taxon>Neoteleostei</taxon>
        <taxon>Acanthomorphata</taxon>
        <taxon>Ovalentaria</taxon>
        <taxon>Atherinomorphae</taxon>
        <taxon>Cyprinodontiformes</taxon>
        <taxon>Goodeidae</taxon>
        <taxon>Ilyodon</taxon>
    </lineage>
</organism>
<reference evidence="1 2" key="1">
    <citation type="submission" date="2021-06" db="EMBL/GenBank/DDBJ databases">
        <authorList>
            <person name="Palmer J.M."/>
        </authorList>
    </citation>
    <scope>NUCLEOTIDE SEQUENCE [LARGE SCALE GENOMIC DNA]</scope>
    <source>
        <strain evidence="2">if_2019</strain>
        <tissue evidence="1">Muscle</tissue>
    </source>
</reference>
<keyword evidence="2" id="KW-1185">Reference proteome</keyword>
<proteinExistence type="predicted"/>
<comment type="caution">
    <text evidence="1">The sequence shown here is derived from an EMBL/GenBank/DDBJ whole genome shotgun (WGS) entry which is preliminary data.</text>
</comment>